<reference evidence="1 2" key="1">
    <citation type="submission" date="2023-07" db="EMBL/GenBank/DDBJ databases">
        <title>Sorghum-associated microbial communities from plants grown in Nebraska, USA.</title>
        <authorList>
            <person name="Schachtman D."/>
        </authorList>
    </citation>
    <scope>NUCLEOTIDE SEQUENCE [LARGE SCALE GENOMIC DNA]</scope>
    <source>
        <strain evidence="1 2">3773</strain>
    </source>
</reference>
<dbReference type="Gene3D" id="3.40.50.150">
    <property type="entry name" value="Vaccinia Virus protein VP39"/>
    <property type="match status" value="1"/>
</dbReference>
<dbReference type="RefSeq" id="WP_310024927.1">
    <property type="nucleotide sequence ID" value="NZ_JAVDVI010000003.1"/>
</dbReference>
<dbReference type="Pfam" id="PF13489">
    <property type="entry name" value="Methyltransf_23"/>
    <property type="match status" value="1"/>
</dbReference>
<accession>A0ABU1TMG1</accession>
<keyword evidence="2" id="KW-1185">Reference proteome</keyword>
<gene>
    <name evidence="1" type="ORF">J2X31_001002</name>
</gene>
<dbReference type="PANTHER" id="PTHR43861">
    <property type="entry name" value="TRANS-ACONITATE 2-METHYLTRANSFERASE-RELATED"/>
    <property type="match status" value="1"/>
</dbReference>
<dbReference type="EMBL" id="JAVDVI010000003">
    <property type="protein sequence ID" value="MDR6967002.1"/>
    <property type="molecule type" value="Genomic_DNA"/>
</dbReference>
<dbReference type="CDD" id="cd02440">
    <property type="entry name" value="AdoMet_MTases"/>
    <property type="match status" value="1"/>
</dbReference>
<dbReference type="GO" id="GO:0032259">
    <property type="term" value="P:methylation"/>
    <property type="evidence" value="ECO:0007669"/>
    <property type="project" value="UniProtKB-KW"/>
</dbReference>
<evidence type="ECO:0000313" key="1">
    <source>
        <dbReference type="EMBL" id="MDR6967002.1"/>
    </source>
</evidence>
<dbReference type="SUPFAM" id="SSF53335">
    <property type="entry name" value="S-adenosyl-L-methionine-dependent methyltransferases"/>
    <property type="match status" value="1"/>
</dbReference>
<name>A0ABU1TMG1_9FLAO</name>
<dbReference type="GO" id="GO:0008168">
    <property type="term" value="F:methyltransferase activity"/>
    <property type="evidence" value="ECO:0007669"/>
    <property type="project" value="UniProtKB-KW"/>
</dbReference>
<protein>
    <submittedName>
        <fullName evidence="1">2-polyprenyl-3-methyl-5-hydroxy-6-metoxy-1, 4-benzoquinol methylase</fullName>
    </submittedName>
</protein>
<organism evidence="1 2">
    <name type="scientific">Flavobacterium arsenatis</name>
    <dbReference type="NCBI Taxonomy" id="1484332"/>
    <lineage>
        <taxon>Bacteria</taxon>
        <taxon>Pseudomonadati</taxon>
        <taxon>Bacteroidota</taxon>
        <taxon>Flavobacteriia</taxon>
        <taxon>Flavobacteriales</taxon>
        <taxon>Flavobacteriaceae</taxon>
        <taxon>Flavobacterium</taxon>
    </lineage>
</organism>
<comment type="caution">
    <text evidence="1">The sequence shown here is derived from an EMBL/GenBank/DDBJ whole genome shotgun (WGS) entry which is preliminary data.</text>
</comment>
<evidence type="ECO:0000313" key="2">
    <source>
        <dbReference type="Proteomes" id="UP001255185"/>
    </source>
</evidence>
<keyword evidence="1" id="KW-0808">Transferase</keyword>
<proteinExistence type="predicted"/>
<dbReference type="InterPro" id="IPR029063">
    <property type="entry name" value="SAM-dependent_MTases_sf"/>
</dbReference>
<dbReference type="Proteomes" id="UP001255185">
    <property type="component" value="Unassembled WGS sequence"/>
</dbReference>
<sequence length="274" mass="31898">MKDNGLDEMLLINQKQKEFYNENNSKKKSNLPSRIWSSIRNGLLADYRRNFNISEKVYAQHKTWLGDMSDKKILDLGCLRGNALSLYMAKNAREYIGIDLSDVAINDLQKKIEKADCPNAKALAVDFLSDEFYQKDFDIIYAYGVLHHFENFDVLIEKLKEKLKPDGVILSYDPLQTSLPIKIVRGIYRPFQSDKDWEWPFSKAVIDKLYANFKVFDVKGILGKSKYGILLSFLPLSKETKNKKIQKMIQEDWEVNAKEEIYPCMHLTMFLGKK</sequence>
<keyword evidence="1" id="KW-0489">Methyltransferase</keyword>